<proteinExistence type="predicted"/>
<gene>
    <name evidence="2" type="ORF">KN815_45620</name>
</gene>
<evidence type="ECO:0000313" key="2">
    <source>
        <dbReference type="EMBL" id="MBU3871076.1"/>
    </source>
</evidence>
<accession>A0ABS6CVU7</accession>
<feature type="compositionally biased region" description="Polar residues" evidence="1">
    <location>
        <begin position="51"/>
        <end position="84"/>
    </location>
</feature>
<keyword evidence="3" id="KW-1185">Reference proteome</keyword>
<reference evidence="2 3" key="1">
    <citation type="submission" date="2021-06" db="EMBL/GenBank/DDBJ databases">
        <authorList>
            <person name="Pan X."/>
        </authorList>
    </citation>
    <scope>NUCLEOTIDE SEQUENCE [LARGE SCALE GENOMIC DNA]</scope>
    <source>
        <strain evidence="2 3">4503</strain>
    </source>
</reference>
<name>A0ABS6CVU7_9ACTN</name>
<feature type="compositionally biased region" description="Basic and acidic residues" evidence="1">
    <location>
        <begin position="38"/>
        <end position="49"/>
    </location>
</feature>
<feature type="compositionally biased region" description="Low complexity" evidence="1">
    <location>
        <begin position="85"/>
        <end position="102"/>
    </location>
</feature>
<dbReference type="Proteomes" id="UP000720508">
    <property type="component" value="Unassembled WGS sequence"/>
</dbReference>
<evidence type="ECO:0000313" key="3">
    <source>
        <dbReference type="Proteomes" id="UP000720508"/>
    </source>
</evidence>
<protein>
    <submittedName>
        <fullName evidence="2">Uncharacterized protein</fullName>
    </submittedName>
</protein>
<sequence length="202" mass="21634">MVTDPTDPTDPAEHDGRRRHGWGKLEVAPLSQGVGNRNSRDNRDNREAADPTTSWHAPTPTLTNGTRPSNGSRPSNGTKPTTRQPSGSSGSSGSSGPSASPAEQPNTPNGPSFPVLPTSEHDVLAQRLRYAVGGFVDSPRGAVEEADALLAEVATRLADLLAERRGTLRAAWHEDDAVISETEELRLAMRGYRNVLERLISI</sequence>
<organism evidence="2 3">
    <name type="scientific">Streptomyces niphimycinicus</name>
    <dbReference type="NCBI Taxonomy" id="2842201"/>
    <lineage>
        <taxon>Bacteria</taxon>
        <taxon>Bacillati</taxon>
        <taxon>Actinomycetota</taxon>
        <taxon>Actinomycetes</taxon>
        <taxon>Kitasatosporales</taxon>
        <taxon>Streptomycetaceae</taxon>
        <taxon>Streptomyces</taxon>
    </lineage>
</organism>
<feature type="region of interest" description="Disordered" evidence="1">
    <location>
        <begin position="1"/>
        <end position="117"/>
    </location>
</feature>
<dbReference type="EMBL" id="JAHLEM010000930">
    <property type="protein sequence ID" value="MBU3871076.1"/>
    <property type="molecule type" value="Genomic_DNA"/>
</dbReference>
<evidence type="ECO:0000256" key="1">
    <source>
        <dbReference type="SAM" id="MobiDB-lite"/>
    </source>
</evidence>
<comment type="caution">
    <text evidence="2">The sequence shown here is derived from an EMBL/GenBank/DDBJ whole genome shotgun (WGS) entry which is preliminary data.</text>
</comment>
<dbReference type="RefSeq" id="WP_216347680.1">
    <property type="nucleotide sequence ID" value="NZ_JAHLEM010000930.1"/>
</dbReference>